<name>A0A336MPR5_CULSO</name>
<accession>A0A336MPR5</accession>
<feature type="region of interest" description="Disordered" evidence="7">
    <location>
        <begin position="1359"/>
        <end position="1388"/>
    </location>
</feature>
<dbReference type="GO" id="GO:0006895">
    <property type="term" value="P:Golgi to endosome transport"/>
    <property type="evidence" value="ECO:0007669"/>
    <property type="project" value="InterPro"/>
</dbReference>
<dbReference type="InterPro" id="IPR040314">
    <property type="entry name" value="DOP1"/>
</dbReference>
<dbReference type="Pfam" id="PF24597">
    <property type="entry name" value="TPR_DOP1_M"/>
    <property type="match status" value="1"/>
</dbReference>
<feature type="compositionally biased region" description="Polar residues" evidence="7">
    <location>
        <begin position="1244"/>
        <end position="1263"/>
    </location>
</feature>
<dbReference type="PANTHER" id="PTHR14042:SF24">
    <property type="entry name" value="PROTEIN DOPEY-1 HOMOLOG"/>
    <property type="match status" value="1"/>
</dbReference>
<feature type="compositionally biased region" description="Basic residues" evidence="7">
    <location>
        <begin position="582"/>
        <end position="592"/>
    </location>
</feature>
<comment type="similarity">
    <text evidence="6">Belongs to the DOP1 family.</text>
</comment>
<comment type="subcellular location">
    <subcellularLocation>
        <location evidence="1">Golgi apparatus membrane</location>
        <topology evidence="1">Peripheral membrane protein</topology>
    </subcellularLocation>
</comment>
<keyword evidence="4" id="KW-0333">Golgi apparatus</keyword>
<feature type="domain" description="DOP1-like TPR" evidence="11">
    <location>
        <begin position="1526"/>
        <end position="1883"/>
    </location>
</feature>
<feature type="region of interest" description="Disordered" evidence="7">
    <location>
        <begin position="1409"/>
        <end position="1458"/>
    </location>
</feature>
<evidence type="ECO:0000259" key="10">
    <source>
        <dbReference type="Pfam" id="PF24598"/>
    </source>
</evidence>
<organism evidence="13">
    <name type="scientific">Culicoides sonorensis</name>
    <name type="common">Biting midge</name>
    <dbReference type="NCBI Taxonomy" id="179676"/>
    <lineage>
        <taxon>Eukaryota</taxon>
        <taxon>Metazoa</taxon>
        <taxon>Ecdysozoa</taxon>
        <taxon>Arthropoda</taxon>
        <taxon>Hexapoda</taxon>
        <taxon>Insecta</taxon>
        <taxon>Pterygota</taxon>
        <taxon>Neoptera</taxon>
        <taxon>Endopterygota</taxon>
        <taxon>Diptera</taxon>
        <taxon>Nematocera</taxon>
        <taxon>Chironomoidea</taxon>
        <taxon>Ceratopogonidae</taxon>
        <taxon>Ceratopogoninae</taxon>
        <taxon>Culicoides</taxon>
        <taxon>Monoculicoides</taxon>
    </lineage>
</organism>
<dbReference type="InterPro" id="IPR056459">
    <property type="entry name" value="TPR_DOP1"/>
</dbReference>
<feature type="domain" description="DOP1-like middle TPR" evidence="9">
    <location>
        <begin position="324"/>
        <end position="536"/>
    </location>
</feature>
<dbReference type="Pfam" id="PF04118">
    <property type="entry name" value="Dopey_N"/>
    <property type="match status" value="1"/>
</dbReference>
<evidence type="ECO:0000256" key="3">
    <source>
        <dbReference type="ARBA" id="ARBA00022927"/>
    </source>
</evidence>
<evidence type="ECO:0000256" key="7">
    <source>
        <dbReference type="SAM" id="MobiDB-lite"/>
    </source>
</evidence>
<feature type="compositionally biased region" description="Acidic residues" evidence="7">
    <location>
        <begin position="1448"/>
        <end position="1458"/>
    </location>
</feature>
<feature type="compositionally biased region" description="Polar residues" evidence="7">
    <location>
        <begin position="1360"/>
        <end position="1374"/>
    </location>
</feature>
<feature type="compositionally biased region" description="Polar residues" evidence="7">
    <location>
        <begin position="519"/>
        <end position="531"/>
    </location>
</feature>
<feature type="domain" description="DOP1-like C-terminal" evidence="10">
    <location>
        <begin position="2094"/>
        <end position="2584"/>
    </location>
</feature>
<dbReference type="GO" id="GO:0005802">
    <property type="term" value="C:trans-Golgi network"/>
    <property type="evidence" value="ECO:0007669"/>
    <property type="project" value="TreeGrafter"/>
</dbReference>
<feature type="region of interest" description="Disordered" evidence="7">
    <location>
        <begin position="609"/>
        <end position="651"/>
    </location>
</feature>
<feature type="compositionally biased region" description="Basic and acidic residues" evidence="7">
    <location>
        <begin position="1375"/>
        <end position="1388"/>
    </location>
</feature>
<dbReference type="InterPro" id="IPR056457">
    <property type="entry name" value="DOP1_C"/>
</dbReference>
<dbReference type="VEuPathDB" id="VectorBase:CSON002292"/>
<dbReference type="EMBL" id="UFQT01001380">
    <property type="protein sequence ID" value="SSX30287.1"/>
    <property type="molecule type" value="Genomic_DNA"/>
</dbReference>
<evidence type="ECO:0000259" key="9">
    <source>
        <dbReference type="Pfam" id="PF24597"/>
    </source>
</evidence>
<protein>
    <submittedName>
        <fullName evidence="13">CSON002292 protein</fullName>
    </submittedName>
</protein>
<dbReference type="Pfam" id="PF24601">
    <property type="entry name" value="TPR_DOP1"/>
    <property type="match status" value="1"/>
</dbReference>
<feature type="compositionally biased region" description="Basic and acidic residues" evidence="7">
    <location>
        <begin position="532"/>
        <end position="557"/>
    </location>
</feature>
<keyword evidence="5" id="KW-0472">Membrane</keyword>
<sequence length="2626" mass="295975">MDQATGSGIAAEFELMKQQKYRVYISNIDKALKNFEYSSEWADLISALGKLNKVISSYPQYDIIPRRIKISKRLAQCMHPNLPSGVHLKALETYDIIFHNAGVERLASELFIYSAGLFPLFGYAAMNVRPTLLGIYEKYFVPLGERLRPALSGFLSGVLPGLEVGMDHYKRTNMLLEQVCAAVSPSYYYTCIWEIVTTNSSIRLPAISYVLDHFSRKLSMEEQRYLLGENLDLTVSALCACLNDAVILVQRNTLEFLLIGFPMHASLLSTNDMIKLVTNGLNTILRRDMSLNRRLYSWLLGTETKKNLISTTLSHDSQAASIDYFTQYAKITLIKAFKATLKYSLQVNPVDLRPYKILISLLDKVEIGPVILDDVLCDVIRTMYLSRGNSEVQKQANLLFSTFDACYVWDFMTNQYGKTCIDATVTKQSATDYLNKNCKSLVIEVDSGLPSLRELSKLTEFLLETVSLEMYNETTRVYLPRVLLSITKLLTLYAENLTDDEISSTLHLMQKIVSRVQPMVTSPPTKTSVDSNETKSKSVDPLDPQPEKPLEKSKSDSKLNQTSLEEEGSLKKSSSGFNMGKKSPKKTKKSKSYSKLSELDKDVVCSDTGQLQANSSSTPNLDKTSPSKIDNNQTDDPQNLTNDDQINNKSPMSLPEYSILEKCIKQYEIFYQIYISSKIFTGALSTREQKCGVTVRVFNAQESIDKSRFTNEEIVDDDNPSRIEVINAAFATLELNVPCRVSKLRDLLNSCIKENSSHVDSETSQEKPTRKRHVRGKSVSEKIKIFNALDHQTIISQLSSTKISEPLKESLKLASNLLVDMSLFPNYNQNLVYDFSGVEIDPPAWLKVLTIIACYCSCDKDTQLSVISTLFELISLLKPPQKHSNTPGVTSVVMLPLMEIGHLNYLEGQTRSFHILTSTLWEYLGDPRMDNTLISALLYQIHNCLRSGLVEHVIANRLANTHLQWSTSMLQEIMENPNKNNEKLLEYSQTRLHDIIMCKPIVPTNVQEYDRQLTEKQGEGFKKFELLWQLMPASLQEPDVGFENLVLKMFDALSYQAPIRSVVIKWLQDAFLKGDISALMRPLLRILLSMQTKRISLIQAVALRKGDQSDTNGLSEKDGGTLERKISKEYDVLQDKDIFAVSAVDDNALGVKYRTEAISGKKKSPRAFAKIFGVPIIPKGNFVKSPGFGSSENKKSPMVPIPTSSTSATSRAGKFQDDPNMSLIVNPLENSSDFDSVDVEEHVSLSSSAPTQSPGYLDQSTGEMSRKNMDLEYSVSSSDTDSSDNEGPGPYSSLPSFSNEANGTVKRFSGHCEKVDEKLRVFDKIKNRKTYKLKKDENVTKDDGDDKSLTEMSMRIRQVETANDSSREPSITSSIRDEGIDSLTKDPDKMISDCEVKASEIHKRLSCISKQSTDSNNSSSAYSSTNRHEERASSADPSVLDSPVINENQEETPIENGTIEDELLNMTPKTKLSALKSKTPELRRKKLIQTDMNWEKTKEKFEKSKLNLEILRQNILEENIKLEKIDPYHTHILLYFGSYDTKQVLYALNTLRNIVTVDARMFLWMSLTTSVSTPIRQMLEKHRKSIDGKDINDSSKKSSDGTQYSYRGCMYFEAFVTICLYYSRSYFQREIPSNQSEPRRKYNIDVPTPDEITDNFKVQSASIELLTILFNELIIVVKEMSKSLSNYVADLLIKCRVPKVVLHSILSSVNLLTANRFAKNFPTQFIMNDPNGDILYAESIQLQLLKLLTAIIKLEFEVRSRVNEESLKEMTAGSPTKLLVNIPTNAKYLQNYTIPQQPMFMAAVISALQSEYLRNLHKNWTSLITTCLNCYTGGSLTNIVINVIHQLCNNIDKLVEKPIAIPVDYGASQMESLSTLTHFCLLDNSQQMSLSHVFSSQSSYTQSISLASGQILNNLFNVFISSSASSASYLTNATQSKAQSHQIAARNAVLSHLPKIIGSAAGLWEHELGQTRHVKQQLFEFLNPICLHHGTNFLTALAVAWYERAECNKKESGATSPKCDRRGSDGVPIVIQKYLPQACPEQLMLVKLVSGIKAMQIDLFIRTLHDIIKSPPTIYKPPSGLNLEVSGLEMFYFYMSDASATQLPDAWPALLALLKDGINSQPPTLFTLLSILNIYVQRCPQMPFNDRKDLRDLHDITSKLVDALSIIAGACLEQTTWLRRNLAVKEETDLTLSKEGIQGTSVNQQYSVQAQSILACILAQLLDVAYGSQEKDKVVTIVTTLMYNIVPYLKNHTVRNIPSFYACSNLLANLSSYQNTRKAWRKDVLDLLTDAAFFQMDASCLPFWKTILDNLMTFDNMSAFRDLMNRVSLNQTGGLSIFSSKEQEYEQRAMLLKRLAFVIFCSEFDQYHKYMPEIQEQLANSLRLPQMVPSVQAAVFLCFRVLLLRLSPDHVTSLWPTIIAEMVQVFLAIEQELMTDTEEFNQHIRMLSALDTQWVTNSNNGLQSHGHPHWRMVQLETAKLLELGCVLPAVNLPHFQMYRWAFVRSQYDWGHGGLTNGGTEPGLLSNSTQSVFVPHVTRIAQLMDLRYVSHSPIQTQQKGRHLVLTCQSINNLQELYGFFSTLSVRWPTHNVLGDTEKEVKIILEEVEKILANDFLENLPGSSSTPK</sequence>
<feature type="domain" description="DOP1 N-terminal" evidence="8">
    <location>
        <begin position="19"/>
        <end position="303"/>
    </location>
</feature>
<reference evidence="13" key="2">
    <citation type="submission" date="2018-07" db="EMBL/GenBank/DDBJ databases">
        <authorList>
            <person name="Quirk P.G."/>
            <person name="Krulwich T.A."/>
        </authorList>
    </citation>
    <scope>NUCLEOTIDE SEQUENCE</scope>
</reference>
<evidence type="ECO:0000259" key="8">
    <source>
        <dbReference type="Pfam" id="PF04118"/>
    </source>
</evidence>
<dbReference type="OMA" id="LHHGCNF"/>
<gene>
    <name evidence="13" type="primary">CSON002292</name>
</gene>
<dbReference type="EMBL" id="UFQS01001380">
    <property type="protein sequence ID" value="SSX10604.1"/>
    <property type="molecule type" value="Genomic_DNA"/>
</dbReference>
<dbReference type="PANTHER" id="PTHR14042">
    <property type="entry name" value="DOPEY-RELATED"/>
    <property type="match status" value="1"/>
</dbReference>
<evidence type="ECO:0000313" key="12">
    <source>
        <dbReference type="EMBL" id="SSX10604.1"/>
    </source>
</evidence>
<keyword evidence="2" id="KW-0813">Transport</keyword>
<dbReference type="GO" id="GO:0000139">
    <property type="term" value="C:Golgi membrane"/>
    <property type="evidence" value="ECO:0007669"/>
    <property type="project" value="UniProtKB-SubCell"/>
</dbReference>
<feature type="region of interest" description="Disordered" evidence="7">
    <location>
        <begin position="1188"/>
        <end position="1298"/>
    </location>
</feature>
<evidence type="ECO:0000256" key="6">
    <source>
        <dbReference type="ARBA" id="ARBA00046326"/>
    </source>
</evidence>
<dbReference type="GO" id="GO:0005768">
    <property type="term" value="C:endosome"/>
    <property type="evidence" value="ECO:0007669"/>
    <property type="project" value="TreeGrafter"/>
</dbReference>
<dbReference type="InterPro" id="IPR007249">
    <property type="entry name" value="DOP1_N"/>
</dbReference>
<evidence type="ECO:0000256" key="2">
    <source>
        <dbReference type="ARBA" id="ARBA00022448"/>
    </source>
</evidence>
<dbReference type="InterPro" id="IPR056458">
    <property type="entry name" value="TPR_DOP1_M"/>
</dbReference>
<evidence type="ECO:0000256" key="1">
    <source>
        <dbReference type="ARBA" id="ARBA00004395"/>
    </source>
</evidence>
<evidence type="ECO:0000313" key="13">
    <source>
        <dbReference type="EMBL" id="SSX30287.1"/>
    </source>
</evidence>
<evidence type="ECO:0000256" key="5">
    <source>
        <dbReference type="ARBA" id="ARBA00023136"/>
    </source>
</evidence>
<reference evidence="12" key="1">
    <citation type="submission" date="2018-04" db="EMBL/GenBank/DDBJ databases">
        <authorList>
            <person name="Go L.Y."/>
            <person name="Mitchell J.A."/>
        </authorList>
    </citation>
    <scope>NUCLEOTIDE SEQUENCE</scope>
    <source>
        <tissue evidence="12">Whole organism</tissue>
    </source>
</reference>
<feature type="region of interest" description="Disordered" evidence="7">
    <location>
        <begin position="517"/>
        <end position="594"/>
    </location>
</feature>
<proteinExistence type="inferred from homology"/>
<keyword evidence="3" id="KW-0653">Protein transport</keyword>
<evidence type="ECO:0000256" key="4">
    <source>
        <dbReference type="ARBA" id="ARBA00023034"/>
    </source>
</evidence>
<dbReference type="GO" id="GO:0015031">
    <property type="term" value="P:protein transport"/>
    <property type="evidence" value="ECO:0007669"/>
    <property type="project" value="UniProtKB-KW"/>
</dbReference>
<evidence type="ECO:0000259" key="11">
    <source>
        <dbReference type="Pfam" id="PF24601"/>
    </source>
</evidence>
<dbReference type="Pfam" id="PF24598">
    <property type="entry name" value="DOP1_C"/>
    <property type="match status" value="1"/>
</dbReference>
<dbReference type="GO" id="GO:0005829">
    <property type="term" value="C:cytosol"/>
    <property type="evidence" value="ECO:0007669"/>
    <property type="project" value="GOC"/>
</dbReference>
<feature type="compositionally biased region" description="Low complexity" evidence="7">
    <location>
        <begin position="1409"/>
        <end position="1425"/>
    </location>
</feature>